<evidence type="ECO:0000313" key="1">
    <source>
        <dbReference type="EnsemblMetazoa" id="ADIR014732-PC"/>
    </source>
</evidence>
<dbReference type="VEuPathDB" id="VectorBase:ADIR014732"/>
<name>A0A182NY25_9DIPT</name>
<dbReference type="Proteomes" id="UP000075884">
    <property type="component" value="Unassembled WGS sequence"/>
</dbReference>
<reference evidence="2" key="1">
    <citation type="submission" date="2013-03" db="EMBL/GenBank/DDBJ databases">
        <title>The Genome Sequence of Anopheles dirus WRAIR2.</title>
        <authorList>
            <consortium name="The Broad Institute Genomics Platform"/>
            <person name="Neafsey D.E."/>
            <person name="Walton C."/>
            <person name="Walker B."/>
            <person name="Young S.K."/>
            <person name="Zeng Q."/>
            <person name="Gargeya S."/>
            <person name="Fitzgerald M."/>
            <person name="Haas B."/>
            <person name="Abouelleil A."/>
            <person name="Allen A.W."/>
            <person name="Alvarado L."/>
            <person name="Arachchi H.M."/>
            <person name="Berlin A.M."/>
            <person name="Chapman S.B."/>
            <person name="Gainer-Dewar J."/>
            <person name="Goldberg J."/>
            <person name="Griggs A."/>
            <person name="Gujja S."/>
            <person name="Hansen M."/>
            <person name="Howarth C."/>
            <person name="Imamovic A."/>
            <person name="Ireland A."/>
            <person name="Larimer J."/>
            <person name="McCowan C."/>
            <person name="Murphy C."/>
            <person name="Pearson M."/>
            <person name="Poon T.W."/>
            <person name="Priest M."/>
            <person name="Roberts A."/>
            <person name="Saif S."/>
            <person name="Shea T."/>
            <person name="Sisk P."/>
            <person name="Sykes S."/>
            <person name="Wortman J."/>
            <person name="Nusbaum C."/>
            <person name="Birren B."/>
        </authorList>
    </citation>
    <scope>NUCLEOTIDE SEQUENCE [LARGE SCALE GENOMIC DNA]</scope>
    <source>
        <strain evidence="2">WRAIR2</strain>
    </source>
</reference>
<dbReference type="EnsemblMetazoa" id="ADIR014732-RC">
    <property type="protein sequence ID" value="ADIR014732-PC"/>
    <property type="gene ID" value="ADIR014732"/>
</dbReference>
<accession>A0A182NY25</accession>
<protein>
    <submittedName>
        <fullName evidence="1">Uncharacterized protein</fullName>
    </submittedName>
</protein>
<reference evidence="1" key="2">
    <citation type="submission" date="2020-05" db="UniProtKB">
        <authorList>
            <consortium name="EnsemblMetazoa"/>
        </authorList>
    </citation>
    <scope>IDENTIFICATION</scope>
    <source>
        <strain evidence="1">WRAIR2</strain>
    </source>
</reference>
<organism evidence="1 2">
    <name type="scientific">Anopheles dirus</name>
    <dbReference type="NCBI Taxonomy" id="7168"/>
    <lineage>
        <taxon>Eukaryota</taxon>
        <taxon>Metazoa</taxon>
        <taxon>Ecdysozoa</taxon>
        <taxon>Arthropoda</taxon>
        <taxon>Hexapoda</taxon>
        <taxon>Insecta</taxon>
        <taxon>Pterygota</taxon>
        <taxon>Neoptera</taxon>
        <taxon>Endopterygota</taxon>
        <taxon>Diptera</taxon>
        <taxon>Nematocera</taxon>
        <taxon>Culicoidea</taxon>
        <taxon>Culicidae</taxon>
        <taxon>Anophelinae</taxon>
        <taxon>Anopheles</taxon>
    </lineage>
</organism>
<keyword evidence="2" id="KW-1185">Reference proteome</keyword>
<dbReference type="AlphaFoldDB" id="A0A182NY25"/>
<proteinExistence type="predicted"/>
<evidence type="ECO:0000313" key="2">
    <source>
        <dbReference type="Proteomes" id="UP000075884"/>
    </source>
</evidence>
<sequence length="162" mass="17940">MPENTIDMDDVSIHRAFLHRLERFPAAQGRHQPTRLVSITSRMACVLSACRTPRAHFARPALFTSTSTPPNFSSTCRKAARMSSSFVMSQRMLCRRSFASLGRSFFSSSTRSTRRARPNVIIPAFAKAFTVAAPMPELAPVTTATFPAQRSILFGGETSIRN</sequence>